<sequence>MHNMAVTGVNVTYICLCIIISNIILVNCDTVSTTRTKQFKPNRHLGNLRQSPRSKINNTGNCGKEAYKDLDDLLAQVISNNERFPETIKELQFNCRNRSHVLPQIEDLKNRCMDGISKRVVAVVIYSAKRQRKVICRKKPNKRMLEVVGAGKCLNSFRPDALKCVEEAIDHACLLLNVKLTKECTEEHVSLGLRQSEQVTNGPMNMACGDYNEESDKCDKIDIPTRMSDQPRPKIRPTLVGFVSILGQTSDDDEDTPTPSKSILNSPCNKNTLKRVDEFLAKVTTYGNSGRKFPENTDQLPKYCNESKTLVENIESLNKRCIDGLAKRVLTVSIFTVKNVIKQLCRKNNKLLPEYFEAAKCINTVQGKVGKCFSKSIDHLLGMQFAIENKKIPMAYFTT</sequence>
<dbReference type="EMBL" id="CAJPIZ010008597">
    <property type="protein sequence ID" value="CAG2111261.1"/>
    <property type="molecule type" value="Genomic_DNA"/>
</dbReference>
<keyword evidence="3" id="KW-1185">Reference proteome</keyword>
<keyword evidence="1" id="KW-0472">Membrane</keyword>
<reference evidence="2" key="1">
    <citation type="submission" date="2020-11" db="EMBL/GenBank/DDBJ databases">
        <authorList>
            <person name="Tran Van P."/>
        </authorList>
    </citation>
    <scope>NUCLEOTIDE SEQUENCE</scope>
</reference>
<evidence type="ECO:0000313" key="3">
    <source>
        <dbReference type="Proteomes" id="UP000759131"/>
    </source>
</evidence>
<keyword evidence="1" id="KW-0812">Transmembrane</keyword>
<evidence type="ECO:0000256" key="1">
    <source>
        <dbReference type="SAM" id="Phobius"/>
    </source>
</evidence>
<dbReference type="AlphaFoldDB" id="A0A7R9KWU2"/>
<protein>
    <submittedName>
        <fullName evidence="2">Uncharacterized protein</fullName>
    </submittedName>
</protein>
<organism evidence="2">
    <name type="scientific">Medioppia subpectinata</name>
    <dbReference type="NCBI Taxonomy" id="1979941"/>
    <lineage>
        <taxon>Eukaryota</taxon>
        <taxon>Metazoa</taxon>
        <taxon>Ecdysozoa</taxon>
        <taxon>Arthropoda</taxon>
        <taxon>Chelicerata</taxon>
        <taxon>Arachnida</taxon>
        <taxon>Acari</taxon>
        <taxon>Acariformes</taxon>
        <taxon>Sarcoptiformes</taxon>
        <taxon>Oribatida</taxon>
        <taxon>Brachypylina</taxon>
        <taxon>Oppioidea</taxon>
        <taxon>Oppiidae</taxon>
        <taxon>Medioppia</taxon>
    </lineage>
</organism>
<dbReference type="OrthoDB" id="6490813at2759"/>
<dbReference type="EMBL" id="OC863172">
    <property type="protein sequence ID" value="CAD7630831.1"/>
    <property type="molecule type" value="Genomic_DNA"/>
</dbReference>
<dbReference type="PANTHER" id="PTHR33964:SF1">
    <property type="entry name" value="RE45066P"/>
    <property type="match status" value="1"/>
</dbReference>
<feature type="transmembrane region" description="Helical" evidence="1">
    <location>
        <begin position="7"/>
        <end position="26"/>
    </location>
</feature>
<proteinExistence type="predicted"/>
<dbReference type="Proteomes" id="UP000759131">
    <property type="component" value="Unassembled WGS sequence"/>
</dbReference>
<evidence type="ECO:0000313" key="2">
    <source>
        <dbReference type="EMBL" id="CAD7630831.1"/>
    </source>
</evidence>
<gene>
    <name evidence="2" type="ORF">OSB1V03_LOCUS11242</name>
</gene>
<dbReference type="PANTHER" id="PTHR33964">
    <property type="entry name" value="RE45066P-RELATED"/>
    <property type="match status" value="1"/>
</dbReference>
<feature type="non-terminal residue" evidence="2">
    <location>
        <position position="399"/>
    </location>
</feature>
<accession>A0A7R9KWU2</accession>
<name>A0A7R9KWU2_9ACAR</name>
<keyword evidence="1" id="KW-1133">Transmembrane helix</keyword>